<accession>A0ABN0X693</accession>
<keyword evidence="3" id="KW-1185">Reference proteome</keyword>
<evidence type="ECO:0000256" key="1">
    <source>
        <dbReference type="SAM" id="SignalP"/>
    </source>
</evidence>
<feature type="signal peptide" evidence="1">
    <location>
        <begin position="1"/>
        <end position="22"/>
    </location>
</feature>
<feature type="chain" id="PRO_5046923017" evidence="1">
    <location>
        <begin position="23"/>
        <end position="87"/>
    </location>
</feature>
<gene>
    <name evidence="2" type="ORF">GCM10009092_20560</name>
</gene>
<dbReference type="Proteomes" id="UP001501757">
    <property type="component" value="Unassembled WGS sequence"/>
</dbReference>
<reference evidence="2 3" key="1">
    <citation type="journal article" date="2019" name="Int. J. Syst. Evol. Microbiol.">
        <title>The Global Catalogue of Microorganisms (GCM) 10K type strain sequencing project: providing services to taxonomists for standard genome sequencing and annotation.</title>
        <authorList>
            <consortium name="The Broad Institute Genomics Platform"/>
            <consortium name="The Broad Institute Genome Sequencing Center for Infectious Disease"/>
            <person name="Wu L."/>
            <person name="Ma J."/>
        </authorList>
    </citation>
    <scope>NUCLEOTIDE SEQUENCE [LARGE SCALE GENOMIC DNA]</scope>
    <source>
        <strain evidence="2 3">JCM 13378</strain>
    </source>
</reference>
<evidence type="ECO:0000313" key="3">
    <source>
        <dbReference type="Proteomes" id="UP001501757"/>
    </source>
</evidence>
<proteinExistence type="predicted"/>
<evidence type="ECO:0000313" key="2">
    <source>
        <dbReference type="EMBL" id="GAA0356209.1"/>
    </source>
</evidence>
<name>A0ABN0X693_9ALTE</name>
<dbReference type="RefSeq" id="WP_102798434.1">
    <property type="nucleotide sequence ID" value="NZ_BAAAEI010000010.1"/>
</dbReference>
<sequence length="87" mass="9550">MKNFNRILTCGLVLLSSQAVNANTLDKDWLAELIQAQVKAAADSLELPQIKPVIILTEDSLTLDSKDNNAELLVKADSRQDLQTKAD</sequence>
<keyword evidence="1" id="KW-0732">Signal</keyword>
<dbReference type="EMBL" id="BAAAEI010000010">
    <property type="protein sequence ID" value="GAA0356209.1"/>
    <property type="molecule type" value="Genomic_DNA"/>
</dbReference>
<organism evidence="2 3">
    <name type="scientific">Bowmanella denitrificans</name>
    <dbReference type="NCBI Taxonomy" id="366582"/>
    <lineage>
        <taxon>Bacteria</taxon>
        <taxon>Pseudomonadati</taxon>
        <taxon>Pseudomonadota</taxon>
        <taxon>Gammaproteobacteria</taxon>
        <taxon>Alteromonadales</taxon>
        <taxon>Alteromonadaceae</taxon>
        <taxon>Bowmanella</taxon>
    </lineage>
</organism>
<comment type="caution">
    <text evidence="2">The sequence shown here is derived from an EMBL/GenBank/DDBJ whole genome shotgun (WGS) entry which is preliminary data.</text>
</comment>
<protein>
    <submittedName>
        <fullName evidence="2">Uncharacterized protein</fullName>
    </submittedName>
</protein>